<feature type="compositionally biased region" description="Basic residues" evidence="1">
    <location>
        <begin position="61"/>
        <end position="71"/>
    </location>
</feature>
<reference evidence="2" key="2">
    <citation type="journal article" date="2015" name="Data Brief">
        <title>Shoot transcriptome of the giant reed, Arundo donax.</title>
        <authorList>
            <person name="Barrero R.A."/>
            <person name="Guerrero F.D."/>
            <person name="Moolhuijzen P."/>
            <person name="Goolsby J.A."/>
            <person name="Tidwell J."/>
            <person name="Bellgard S.E."/>
            <person name="Bellgard M.I."/>
        </authorList>
    </citation>
    <scope>NUCLEOTIDE SEQUENCE</scope>
    <source>
        <tissue evidence="2">Shoot tissue taken approximately 20 cm above the soil surface</tissue>
    </source>
</reference>
<organism evidence="2">
    <name type="scientific">Arundo donax</name>
    <name type="common">Giant reed</name>
    <name type="synonym">Donax arundinaceus</name>
    <dbReference type="NCBI Taxonomy" id="35708"/>
    <lineage>
        <taxon>Eukaryota</taxon>
        <taxon>Viridiplantae</taxon>
        <taxon>Streptophyta</taxon>
        <taxon>Embryophyta</taxon>
        <taxon>Tracheophyta</taxon>
        <taxon>Spermatophyta</taxon>
        <taxon>Magnoliopsida</taxon>
        <taxon>Liliopsida</taxon>
        <taxon>Poales</taxon>
        <taxon>Poaceae</taxon>
        <taxon>PACMAD clade</taxon>
        <taxon>Arundinoideae</taxon>
        <taxon>Arundineae</taxon>
        <taxon>Arundo</taxon>
    </lineage>
</organism>
<sequence length="71" mass="7505">MPSATRNAGLRRHLPQKAMWSLSASSSPAAAAPPPPPPLWFVLPLAASSRTASAQSPQSHRPPKAARTPRM</sequence>
<evidence type="ECO:0000313" key="2">
    <source>
        <dbReference type="EMBL" id="JAD80775.1"/>
    </source>
</evidence>
<reference evidence="2" key="1">
    <citation type="submission" date="2014-09" db="EMBL/GenBank/DDBJ databases">
        <authorList>
            <person name="Magalhaes I.L.F."/>
            <person name="Oliveira U."/>
            <person name="Santos F.R."/>
            <person name="Vidigal T.H.D.A."/>
            <person name="Brescovit A.D."/>
            <person name="Santos A.J."/>
        </authorList>
    </citation>
    <scope>NUCLEOTIDE SEQUENCE</scope>
    <source>
        <tissue evidence="2">Shoot tissue taken approximately 20 cm above the soil surface</tissue>
    </source>
</reference>
<evidence type="ECO:0000256" key="1">
    <source>
        <dbReference type="SAM" id="MobiDB-lite"/>
    </source>
</evidence>
<dbReference type="AlphaFoldDB" id="A0A0A9D555"/>
<feature type="compositionally biased region" description="Polar residues" evidence="1">
    <location>
        <begin position="48"/>
        <end position="59"/>
    </location>
</feature>
<proteinExistence type="predicted"/>
<feature type="compositionally biased region" description="Low complexity" evidence="1">
    <location>
        <begin position="21"/>
        <end position="30"/>
    </location>
</feature>
<dbReference type="EMBL" id="GBRH01217120">
    <property type="protein sequence ID" value="JAD80775.1"/>
    <property type="molecule type" value="Transcribed_RNA"/>
</dbReference>
<feature type="region of interest" description="Disordered" evidence="1">
    <location>
        <begin position="1"/>
        <end position="71"/>
    </location>
</feature>
<accession>A0A0A9D555</accession>
<name>A0A0A9D555_ARUDO</name>
<protein>
    <submittedName>
        <fullName evidence="2">Uncharacterized protein</fullName>
    </submittedName>
</protein>